<dbReference type="GO" id="GO:0005886">
    <property type="term" value="C:plasma membrane"/>
    <property type="evidence" value="ECO:0007669"/>
    <property type="project" value="UniProtKB-SubCell"/>
</dbReference>
<proteinExistence type="inferred from homology"/>
<accession>A0A366XS30</accession>
<evidence type="ECO:0000313" key="9">
    <source>
        <dbReference type="Proteomes" id="UP000253314"/>
    </source>
</evidence>
<sequence>MFTYQTAKISKTLSENRKRLEDVFSNCEDLNIFPWQYGPDLTHTALSIFFGTLVQDKKLNFMKESMQDLVPHEVGPATIVTPEDVIKFFGRHGVSAQNAVLVDSFNQAVDNILKGHIVIFFDGWDKVLSYAQAHQVEMRPVSEPVTESVVKGPREGTVEQLERNIGLLRSRLANPHFKIEKFRGGGATKAEIAVGYLEGTVDAETLTEFKKRMNAAKEGDILETAYIEELIEDSTYSPFPQYRSTERPDVAVASLLEGKIIVMVQGTGTILICPGLFIEFFQASEDYYHRVIFSSFIRLLRIAGFFISLTLPSVFIALTTFHPELIPTNLLMTVLDTREGLPFPAFIETLIMIFFFELLREAGIRLPRPVGSAVSIVGALIIGDAAINANIASPAIVILVALTGIASFAMPQYSISISIRLLQFPLMILAAVLGGFGIMIGFLLIMLHLTNLRSLGQPYFSPLTPFRPKQLLDVFVRAPIKTLWHSLRKREMRKI</sequence>
<dbReference type="Pfam" id="PF03323">
    <property type="entry name" value="GerA"/>
    <property type="match status" value="1"/>
</dbReference>
<evidence type="ECO:0000256" key="3">
    <source>
        <dbReference type="ARBA" id="ARBA00022692"/>
    </source>
</evidence>
<gene>
    <name evidence="8" type="ORF">DS031_19200</name>
</gene>
<dbReference type="PANTHER" id="PTHR22550:SF5">
    <property type="entry name" value="LEUCINE ZIPPER PROTEIN 4"/>
    <property type="match status" value="1"/>
</dbReference>
<comment type="subcellular location">
    <subcellularLocation>
        <location evidence="6">Cell membrane</location>
    </subcellularLocation>
    <subcellularLocation>
        <location evidence="1">Membrane</location>
        <topology evidence="1">Multi-pass membrane protein</topology>
    </subcellularLocation>
</comment>
<reference evidence="8 9" key="1">
    <citation type="submission" date="2018-07" db="EMBL/GenBank/DDBJ databases">
        <title>Lottiidibacillus patelloidae gen. nov., sp. nov., isolated from the intestinal tract of a marine limpet and the reclassification of B. taeanensis BH030017T, B. algicola KMM 3737T and B. hwajinpoensis SW-72T as genus Lottiidibacillus.</title>
        <authorList>
            <person name="Liu R."/>
            <person name="Huang Z."/>
        </authorList>
    </citation>
    <scope>NUCLEOTIDE SEQUENCE [LARGE SCALE GENOMIC DNA]</scope>
    <source>
        <strain evidence="8 9">BH030017</strain>
    </source>
</reference>
<evidence type="ECO:0000256" key="5">
    <source>
        <dbReference type="ARBA" id="ARBA00023136"/>
    </source>
</evidence>
<evidence type="ECO:0000256" key="4">
    <source>
        <dbReference type="ARBA" id="ARBA00022989"/>
    </source>
</evidence>
<dbReference type="OrthoDB" id="1726708at2"/>
<dbReference type="RefSeq" id="WP_113807703.1">
    <property type="nucleotide sequence ID" value="NZ_QOCW01000027.1"/>
</dbReference>
<keyword evidence="9" id="KW-1185">Reference proteome</keyword>
<dbReference type="PANTHER" id="PTHR22550">
    <property type="entry name" value="SPORE GERMINATION PROTEIN"/>
    <property type="match status" value="1"/>
</dbReference>
<dbReference type="PIRSF" id="PIRSF005690">
    <property type="entry name" value="GerBA"/>
    <property type="match status" value="1"/>
</dbReference>
<comment type="caution">
    <text evidence="8">The sequence shown here is derived from an EMBL/GenBank/DDBJ whole genome shotgun (WGS) entry which is preliminary data.</text>
</comment>
<dbReference type="InterPro" id="IPR004995">
    <property type="entry name" value="Spore_Ger"/>
</dbReference>
<comment type="similarity">
    <text evidence="2 6">Belongs to the GerABKA family.</text>
</comment>
<evidence type="ECO:0000256" key="6">
    <source>
        <dbReference type="PIRNR" id="PIRNR005690"/>
    </source>
</evidence>
<feature type="transmembrane region" description="Helical" evidence="7">
    <location>
        <begin position="260"/>
        <end position="281"/>
    </location>
</feature>
<dbReference type="GO" id="GO:0009847">
    <property type="term" value="P:spore germination"/>
    <property type="evidence" value="ECO:0007669"/>
    <property type="project" value="UniProtKB-UniRule"/>
</dbReference>
<dbReference type="AlphaFoldDB" id="A0A366XS30"/>
<dbReference type="Proteomes" id="UP000253314">
    <property type="component" value="Unassembled WGS sequence"/>
</dbReference>
<evidence type="ECO:0000256" key="2">
    <source>
        <dbReference type="ARBA" id="ARBA00005278"/>
    </source>
</evidence>
<feature type="transmembrane region" description="Helical" evidence="7">
    <location>
        <begin position="302"/>
        <end position="321"/>
    </location>
</feature>
<organism evidence="8 9">
    <name type="scientific">Bacillus taeanensis</name>
    <dbReference type="NCBI Taxonomy" id="273032"/>
    <lineage>
        <taxon>Bacteria</taxon>
        <taxon>Bacillati</taxon>
        <taxon>Bacillota</taxon>
        <taxon>Bacilli</taxon>
        <taxon>Bacillales</taxon>
        <taxon>Bacillaceae</taxon>
        <taxon>Bacillus</taxon>
    </lineage>
</organism>
<evidence type="ECO:0000256" key="1">
    <source>
        <dbReference type="ARBA" id="ARBA00004141"/>
    </source>
</evidence>
<feature type="transmembrane region" description="Helical" evidence="7">
    <location>
        <begin position="395"/>
        <end position="414"/>
    </location>
</feature>
<protein>
    <submittedName>
        <fullName evidence="8">Spore germination protein</fullName>
    </submittedName>
</protein>
<dbReference type="EMBL" id="QOCW01000027">
    <property type="protein sequence ID" value="RBW67935.1"/>
    <property type="molecule type" value="Genomic_DNA"/>
</dbReference>
<evidence type="ECO:0000256" key="7">
    <source>
        <dbReference type="SAM" id="Phobius"/>
    </source>
</evidence>
<feature type="transmembrane region" description="Helical" evidence="7">
    <location>
        <begin position="341"/>
        <end position="359"/>
    </location>
</feature>
<evidence type="ECO:0000313" key="8">
    <source>
        <dbReference type="EMBL" id="RBW67935.1"/>
    </source>
</evidence>
<keyword evidence="4 7" id="KW-1133">Transmembrane helix</keyword>
<name>A0A366XS30_9BACI</name>
<dbReference type="InterPro" id="IPR050768">
    <property type="entry name" value="UPF0353/GerABKA_families"/>
</dbReference>
<keyword evidence="5 6" id="KW-0472">Membrane</keyword>
<keyword evidence="3 7" id="KW-0812">Transmembrane</keyword>
<feature type="transmembrane region" description="Helical" evidence="7">
    <location>
        <begin position="426"/>
        <end position="450"/>
    </location>
</feature>